<evidence type="ECO:0000313" key="1">
    <source>
        <dbReference type="EMBL" id="KDR09555.1"/>
    </source>
</evidence>
<dbReference type="EMBL" id="KK853235">
    <property type="protein sequence ID" value="KDR09555.1"/>
    <property type="molecule type" value="Genomic_DNA"/>
</dbReference>
<dbReference type="AlphaFoldDB" id="A0A067QKF3"/>
<reference evidence="1 2" key="1">
    <citation type="journal article" date="2014" name="Nat. Commun.">
        <title>Molecular traces of alternative social organization in a termite genome.</title>
        <authorList>
            <person name="Terrapon N."/>
            <person name="Li C."/>
            <person name="Robertson H.M."/>
            <person name="Ji L."/>
            <person name="Meng X."/>
            <person name="Booth W."/>
            <person name="Chen Z."/>
            <person name="Childers C.P."/>
            <person name="Glastad K.M."/>
            <person name="Gokhale K."/>
            <person name="Gowin J."/>
            <person name="Gronenberg W."/>
            <person name="Hermansen R.A."/>
            <person name="Hu H."/>
            <person name="Hunt B.G."/>
            <person name="Huylmans A.K."/>
            <person name="Khalil S.M."/>
            <person name="Mitchell R.D."/>
            <person name="Munoz-Torres M.C."/>
            <person name="Mustard J.A."/>
            <person name="Pan H."/>
            <person name="Reese J.T."/>
            <person name="Scharf M.E."/>
            <person name="Sun F."/>
            <person name="Vogel H."/>
            <person name="Xiao J."/>
            <person name="Yang W."/>
            <person name="Yang Z."/>
            <person name="Yang Z."/>
            <person name="Zhou J."/>
            <person name="Zhu J."/>
            <person name="Brent C.S."/>
            <person name="Elsik C.G."/>
            <person name="Goodisman M.A."/>
            <person name="Liberles D.A."/>
            <person name="Roe R.M."/>
            <person name="Vargo E.L."/>
            <person name="Vilcinskas A."/>
            <person name="Wang J."/>
            <person name="Bornberg-Bauer E."/>
            <person name="Korb J."/>
            <person name="Zhang G."/>
            <person name="Liebig J."/>
        </authorList>
    </citation>
    <scope>NUCLEOTIDE SEQUENCE [LARGE SCALE GENOMIC DNA]</scope>
    <source>
        <tissue evidence="1">Whole organism</tissue>
    </source>
</reference>
<sequence>MSQHHLPLGNLRHTFLNRVARHKSIDHYLISLTNSMSSGEGLNIIMRIPIGVIDNNGVGCCQVYTQTSCPVKSRNTHQTVEYNSIQGLGKPV</sequence>
<gene>
    <name evidence="1" type="ORF">L798_00514</name>
</gene>
<organism evidence="1 2">
    <name type="scientific">Zootermopsis nevadensis</name>
    <name type="common">Dampwood termite</name>
    <dbReference type="NCBI Taxonomy" id="136037"/>
    <lineage>
        <taxon>Eukaryota</taxon>
        <taxon>Metazoa</taxon>
        <taxon>Ecdysozoa</taxon>
        <taxon>Arthropoda</taxon>
        <taxon>Hexapoda</taxon>
        <taxon>Insecta</taxon>
        <taxon>Pterygota</taxon>
        <taxon>Neoptera</taxon>
        <taxon>Polyneoptera</taxon>
        <taxon>Dictyoptera</taxon>
        <taxon>Blattodea</taxon>
        <taxon>Blattoidea</taxon>
        <taxon>Termitoidae</taxon>
        <taxon>Termopsidae</taxon>
        <taxon>Zootermopsis</taxon>
    </lineage>
</organism>
<proteinExistence type="predicted"/>
<protein>
    <submittedName>
        <fullName evidence="1">Uncharacterized protein</fullName>
    </submittedName>
</protein>
<evidence type="ECO:0000313" key="2">
    <source>
        <dbReference type="Proteomes" id="UP000027135"/>
    </source>
</evidence>
<dbReference type="Proteomes" id="UP000027135">
    <property type="component" value="Unassembled WGS sequence"/>
</dbReference>
<accession>A0A067QKF3</accession>
<dbReference type="InParanoid" id="A0A067QKF3"/>
<name>A0A067QKF3_ZOONE</name>
<keyword evidence="2" id="KW-1185">Reference proteome</keyword>